<accession>A0A916MZ82</accession>
<evidence type="ECO:0000313" key="3">
    <source>
        <dbReference type="EMBL" id="CAG2150730.1"/>
    </source>
</evidence>
<keyword evidence="1" id="KW-0479">Metal-binding</keyword>
<reference evidence="3" key="1">
    <citation type="submission" date="2021-03" db="EMBL/GenBank/DDBJ databases">
        <authorList>
            <person name="Peeters C."/>
        </authorList>
    </citation>
    <scope>NUCLEOTIDE SEQUENCE</scope>
    <source>
        <strain evidence="3">LMG 31506</strain>
    </source>
</reference>
<evidence type="ECO:0000313" key="4">
    <source>
        <dbReference type="Proteomes" id="UP000672934"/>
    </source>
</evidence>
<dbReference type="InterPro" id="IPR051610">
    <property type="entry name" value="GPI/OXD"/>
</dbReference>
<dbReference type="Gene3D" id="2.60.120.10">
    <property type="entry name" value="Jelly Rolls"/>
    <property type="match status" value="2"/>
</dbReference>
<dbReference type="SUPFAM" id="SSF51182">
    <property type="entry name" value="RmlC-like cupins"/>
    <property type="match status" value="1"/>
</dbReference>
<keyword evidence="4" id="KW-1185">Reference proteome</keyword>
<dbReference type="PANTHER" id="PTHR35848:SF6">
    <property type="entry name" value="CUPIN TYPE-2 DOMAIN-CONTAINING PROTEIN"/>
    <property type="match status" value="1"/>
</dbReference>
<dbReference type="Pfam" id="PF07883">
    <property type="entry name" value="Cupin_2"/>
    <property type="match status" value="1"/>
</dbReference>
<dbReference type="AlphaFoldDB" id="A0A916MZ82"/>
<evidence type="ECO:0000259" key="2">
    <source>
        <dbReference type="Pfam" id="PF07883"/>
    </source>
</evidence>
<dbReference type="RefSeq" id="WP_211949180.1">
    <property type="nucleotide sequence ID" value="NZ_CAJPUY010000016.1"/>
</dbReference>
<gene>
    <name evidence="3" type="ORF">LMG31506_04277</name>
</gene>
<dbReference type="Proteomes" id="UP000672934">
    <property type="component" value="Unassembled WGS sequence"/>
</dbReference>
<dbReference type="InterPro" id="IPR013096">
    <property type="entry name" value="Cupin_2"/>
</dbReference>
<proteinExistence type="predicted"/>
<dbReference type="EMBL" id="CAJPUY010000016">
    <property type="protein sequence ID" value="CAG2150730.1"/>
    <property type="molecule type" value="Genomic_DNA"/>
</dbReference>
<dbReference type="InterPro" id="IPR014710">
    <property type="entry name" value="RmlC-like_jellyroll"/>
</dbReference>
<organism evidence="3 4">
    <name type="scientific">Cupriavidus yeoncheonensis</name>
    <dbReference type="NCBI Taxonomy" id="1462994"/>
    <lineage>
        <taxon>Bacteria</taxon>
        <taxon>Pseudomonadati</taxon>
        <taxon>Pseudomonadota</taxon>
        <taxon>Betaproteobacteria</taxon>
        <taxon>Burkholderiales</taxon>
        <taxon>Burkholderiaceae</taxon>
        <taxon>Cupriavidus</taxon>
    </lineage>
</organism>
<name>A0A916MZ82_9BURK</name>
<feature type="domain" description="Cupin type-2" evidence="2">
    <location>
        <begin position="183"/>
        <end position="251"/>
    </location>
</feature>
<dbReference type="InterPro" id="IPR011051">
    <property type="entry name" value="RmlC_Cupin_sf"/>
</dbReference>
<dbReference type="GO" id="GO:0046872">
    <property type="term" value="F:metal ion binding"/>
    <property type="evidence" value="ECO:0007669"/>
    <property type="project" value="UniProtKB-KW"/>
</dbReference>
<comment type="caution">
    <text evidence="3">The sequence shown here is derived from an EMBL/GenBank/DDBJ whole genome shotgun (WGS) entry which is preliminary data.</text>
</comment>
<protein>
    <recommendedName>
        <fullName evidence="2">Cupin type-2 domain-containing protein</fullName>
    </recommendedName>
</protein>
<dbReference type="PANTHER" id="PTHR35848">
    <property type="entry name" value="OXALATE-BINDING PROTEIN"/>
    <property type="match status" value="1"/>
</dbReference>
<sequence>MNVVTTTSYTYWSPLSAAPEADAFRAGLIGEEYTDAYTLGLARLEADEQIRPRISPHNQAFFVMEGKGVASLAGAQRAFCQRAVIKIPRGVRHAIRNTAATPMWLLAIQDAPVAWQANAAGADQAPDLARQRRGAERVAESAPEVVNDDAMTWKPFEAPGVQGYELKPMLVGEEHTDAYSVDLMRVAARGFSAAHTDRGRHAFVILEGQGRLTVDGEPFDFRQGDIVKVPAGSLHAVHNAGDDPLVFLAIYDPPRRRKAG</sequence>
<evidence type="ECO:0000256" key="1">
    <source>
        <dbReference type="ARBA" id="ARBA00022723"/>
    </source>
</evidence>